<dbReference type="RefSeq" id="WP_063249675.1">
    <property type="nucleotide sequence ID" value="NZ_CP068173.1"/>
</dbReference>
<organism evidence="3 5">
    <name type="scientific">Brevibacterium casei</name>
    <dbReference type="NCBI Taxonomy" id="33889"/>
    <lineage>
        <taxon>Bacteria</taxon>
        <taxon>Bacillati</taxon>
        <taxon>Actinomycetota</taxon>
        <taxon>Actinomycetes</taxon>
        <taxon>Micrococcales</taxon>
        <taxon>Brevibacteriaceae</taxon>
        <taxon>Brevibacterium</taxon>
    </lineage>
</organism>
<dbReference type="InterPro" id="IPR008523">
    <property type="entry name" value="DUF805"/>
</dbReference>
<feature type="transmembrane region" description="Helical" evidence="1">
    <location>
        <begin position="170"/>
        <end position="190"/>
    </location>
</feature>
<evidence type="ECO:0000313" key="4">
    <source>
        <dbReference type="Proteomes" id="UP000076612"/>
    </source>
</evidence>
<dbReference type="Pfam" id="PF05656">
    <property type="entry name" value="DUF805"/>
    <property type="match status" value="1"/>
</dbReference>
<name>A0A161S162_9MICO</name>
<dbReference type="AlphaFoldDB" id="A0A161S162"/>
<evidence type="ECO:0000256" key="1">
    <source>
        <dbReference type="SAM" id="Phobius"/>
    </source>
</evidence>
<reference evidence="4" key="1">
    <citation type="submission" date="2016-01" db="EMBL/GenBank/DDBJ databases">
        <title>Draft genome of Chromobacterium sp. F49.</title>
        <authorList>
            <person name="Hong K.W."/>
        </authorList>
    </citation>
    <scope>NUCLEOTIDE SEQUENCE [LARGE SCALE GENOMIC DNA]</scope>
    <source>
        <strain evidence="4">M40</strain>
    </source>
</reference>
<evidence type="ECO:0000313" key="3">
    <source>
        <dbReference type="EMBL" id="VEW13441.1"/>
    </source>
</evidence>
<keyword evidence="1" id="KW-1133">Transmembrane helix</keyword>
<dbReference type="Proteomes" id="UP000076612">
    <property type="component" value="Unassembled WGS sequence"/>
</dbReference>
<dbReference type="GO" id="GO:0005886">
    <property type="term" value="C:plasma membrane"/>
    <property type="evidence" value="ECO:0007669"/>
    <property type="project" value="TreeGrafter"/>
</dbReference>
<dbReference type="PANTHER" id="PTHR34980:SF2">
    <property type="entry name" value="INNER MEMBRANE PROTEIN YHAH-RELATED"/>
    <property type="match status" value="1"/>
</dbReference>
<keyword evidence="1" id="KW-0472">Membrane</keyword>
<accession>A0A161S162</accession>
<keyword evidence="1" id="KW-0812">Transmembrane</keyword>
<reference evidence="3 5" key="3">
    <citation type="submission" date="2019-02" db="EMBL/GenBank/DDBJ databases">
        <authorList>
            <consortium name="Pathogen Informatics"/>
        </authorList>
    </citation>
    <scope>NUCLEOTIDE SEQUENCE [LARGE SCALE GENOMIC DNA]</scope>
    <source>
        <strain evidence="3 5">3012STDY7078520</strain>
    </source>
</reference>
<dbReference type="Proteomes" id="UP000386281">
    <property type="component" value="Unassembled WGS sequence"/>
</dbReference>
<evidence type="ECO:0000313" key="5">
    <source>
        <dbReference type="Proteomes" id="UP000386281"/>
    </source>
</evidence>
<gene>
    <name evidence="3" type="primary">yhaI</name>
    <name evidence="2" type="ORF">AVW13_09680</name>
    <name evidence="3" type="ORF">NCTC12391_01693</name>
</gene>
<protein>
    <submittedName>
        <fullName evidence="3">Inner membrane protein yhaI</fullName>
    </submittedName>
</protein>
<reference evidence="2" key="2">
    <citation type="submission" date="2016-01" db="EMBL/GenBank/DDBJ databases">
        <authorList>
            <person name="Hong K.W."/>
        </authorList>
    </citation>
    <scope>NUCLEOTIDE SEQUENCE</scope>
    <source>
        <strain evidence="2">M40</strain>
    </source>
</reference>
<feature type="transmembrane region" description="Helical" evidence="1">
    <location>
        <begin position="84"/>
        <end position="113"/>
    </location>
</feature>
<evidence type="ECO:0000313" key="2">
    <source>
        <dbReference type="EMBL" id="KZE21708.1"/>
    </source>
</evidence>
<dbReference type="EMBL" id="LQQR01000013">
    <property type="protein sequence ID" value="KZE21708.1"/>
    <property type="molecule type" value="Genomic_DNA"/>
</dbReference>
<proteinExistence type="predicted"/>
<dbReference type="EMBL" id="CAACXN010000015">
    <property type="protein sequence ID" value="VEW13441.1"/>
    <property type="molecule type" value="Genomic_DNA"/>
</dbReference>
<dbReference type="PANTHER" id="PTHR34980">
    <property type="entry name" value="INNER MEMBRANE PROTEIN-RELATED-RELATED"/>
    <property type="match status" value="1"/>
</dbReference>
<sequence>MVFAETARIDPEPCGPPLNQEAIMTYDANSAYGSGSPLSSDLDGAKSPDDLSRPLYGATFGQAVRRFFKKFSVFSGRASRSEYWFAYLFTALLMLVPTVLYVIGFSMVTATAASSSYSPYGTPTAEPSAGGATLALIGGILMIIVMLALLVPTLAISWRRLHDANLAGPFWFLTFIPGVGGLIVLALMLMPSKPEGRRFDV</sequence>
<feature type="transmembrane region" description="Helical" evidence="1">
    <location>
        <begin position="133"/>
        <end position="158"/>
    </location>
</feature>